<dbReference type="EMBL" id="CM017701">
    <property type="protein sequence ID" value="TYG83128.1"/>
    <property type="molecule type" value="Genomic_DNA"/>
</dbReference>
<protein>
    <submittedName>
        <fullName evidence="2">Uncharacterized protein</fullName>
    </submittedName>
</protein>
<evidence type="ECO:0000313" key="3">
    <source>
        <dbReference type="Proteomes" id="UP000323506"/>
    </source>
</evidence>
<organism evidence="2 3">
    <name type="scientific">Gossypium darwinii</name>
    <name type="common">Darwin's cotton</name>
    <name type="synonym">Gossypium barbadense var. darwinii</name>
    <dbReference type="NCBI Taxonomy" id="34276"/>
    <lineage>
        <taxon>Eukaryota</taxon>
        <taxon>Viridiplantae</taxon>
        <taxon>Streptophyta</taxon>
        <taxon>Embryophyta</taxon>
        <taxon>Tracheophyta</taxon>
        <taxon>Spermatophyta</taxon>
        <taxon>Magnoliopsida</taxon>
        <taxon>eudicotyledons</taxon>
        <taxon>Gunneridae</taxon>
        <taxon>Pentapetalae</taxon>
        <taxon>rosids</taxon>
        <taxon>malvids</taxon>
        <taxon>Malvales</taxon>
        <taxon>Malvaceae</taxon>
        <taxon>Malvoideae</taxon>
        <taxon>Gossypium</taxon>
    </lineage>
</organism>
<gene>
    <name evidence="2" type="ORF">ES288_D01G144200v1</name>
</gene>
<name>A0A5D2DQ41_GOSDA</name>
<feature type="compositionally biased region" description="Basic and acidic residues" evidence="1">
    <location>
        <begin position="19"/>
        <end position="28"/>
    </location>
</feature>
<feature type="non-terminal residue" evidence="2">
    <location>
        <position position="1"/>
    </location>
</feature>
<feature type="compositionally biased region" description="Low complexity" evidence="1">
    <location>
        <begin position="7"/>
        <end position="18"/>
    </location>
</feature>
<dbReference type="AlphaFoldDB" id="A0A5D2DQ41"/>
<evidence type="ECO:0000256" key="1">
    <source>
        <dbReference type="SAM" id="MobiDB-lite"/>
    </source>
</evidence>
<reference evidence="2 3" key="1">
    <citation type="submission" date="2019-06" db="EMBL/GenBank/DDBJ databases">
        <title>WGS assembly of Gossypium darwinii.</title>
        <authorList>
            <person name="Chen Z.J."/>
            <person name="Sreedasyam A."/>
            <person name="Ando A."/>
            <person name="Song Q."/>
            <person name="De L."/>
            <person name="Hulse-Kemp A."/>
            <person name="Ding M."/>
            <person name="Ye W."/>
            <person name="Kirkbride R."/>
            <person name="Jenkins J."/>
            <person name="Plott C."/>
            <person name="Lovell J."/>
            <person name="Lin Y.-M."/>
            <person name="Vaughn R."/>
            <person name="Liu B."/>
            <person name="Li W."/>
            <person name="Simpson S."/>
            <person name="Scheffler B."/>
            <person name="Saski C."/>
            <person name="Grover C."/>
            <person name="Hu G."/>
            <person name="Conover J."/>
            <person name="Carlson J."/>
            <person name="Shu S."/>
            <person name="Boston L."/>
            <person name="Williams M."/>
            <person name="Peterson D."/>
            <person name="Mcgee K."/>
            <person name="Jones D."/>
            <person name="Wendel J."/>
            <person name="Stelly D."/>
            <person name="Grimwood J."/>
            <person name="Schmutz J."/>
        </authorList>
    </citation>
    <scope>NUCLEOTIDE SEQUENCE [LARGE SCALE GENOMIC DNA]</scope>
    <source>
        <strain evidence="2">1808015.09</strain>
    </source>
</reference>
<keyword evidence="3" id="KW-1185">Reference proteome</keyword>
<dbReference type="Proteomes" id="UP000323506">
    <property type="component" value="Chromosome D01"/>
</dbReference>
<sequence>LLHHRSSSAAISPNPNNNAEKRERERDRPKKKGRRESSKSTYCSLRFLQKFLPICAINLILRNRLVYRKGDIFVFKFSFIIGYSKWTRKRSTL</sequence>
<accession>A0A5D2DQ41</accession>
<proteinExistence type="predicted"/>
<feature type="region of interest" description="Disordered" evidence="1">
    <location>
        <begin position="1"/>
        <end position="40"/>
    </location>
</feature>
<evidence type="ECO:0000313" key="2">
    <source>
        <dbReference type="EMBL" id="TYG83128.1"/>
    </source>
</evidence>